<dbReference type="InterPro" id="IPR036271">
    <property type="entry name" value="Tet_transcr_reg_TetR-rel_C_sf"/>
</dbReference>
<dbReference type="PANTHER" id="PTHR30055:SF151">
    <property type="entry name" value="TRANSCRIPTIONAL REGULATORY PROTEIN"/>
    <property type="match status" value="1"/>
</dbReference>
<evidence type="ECO:0000259" key="6">
    <source>
        <dbReference type="PROSITE" id="PS50977"/>
    </source>
</evidence>
<dbReference type="Gene3D" id="1.10.357.10">
    <property type="entry name" value="Tetracycline Repressor, domain 2"/>
    <property type="match status" value="1"/>
</dbReference>
<evidence type="ECO:0000313" key="7">
    <source>
        <dbReference type="EMBL" id="SFB48691.1"/>
    </source>
</evidence>
<dbReference type="EMBL" id="FOKG01000013">
    <property type="protein sequence ID" value="SFB48691.1"/>
    <property type="molecule type" value="Genomic_DNA"/>
</dbReference>
<dbReference type="InterPro" id="IPR004111">
    <property type="entry name" value="Repressor_TetR_C"/>
</dbReference>
<name>A0A1I1BEI0_9PSEU</name>
<feature type="DNA-binding region" description="H-T-H motif" evidence="5">
    <location>
        <begin position="23"/>
        <end position="42"/>
    </location>
</feature>
<evidence type="ECO:0000256" key="1">
    <source>
        <dbReference type="ARBA" id="ARBA00022491"/>
    </source>
</evidence>
<protein>
    <submittedName>
        <fullName evidence="7">Transcriptional regulator, TetR family</fullName>
    </submittedName>
</protein>
<dbReference type="GO" id="GO:0000976">
    <property type="term" value="F:transcription cis-regulatory region binding"/>
    <property type="evidence" value="ECO:0007669"/>
    <property type="project" value="TreeGrafter"/>
</dbReference>
<keyword evidence="8" id="KW-1185">Reference proteome</keyword>
<dbReference type="OrthoDB" id="3819648at2"/>
<dbReference type="Proteomes" id="UP000243799">
    <property type="component" value="Unassembled WGS sequence"/>
</dbReference>
<dbReference type="GO" id="GO:0046677">
    <property type="term" value="P:response to antibiotic"/>
    <property type="evidence" value="ECO:0007669"/>
    <property type="project" value="InterPro"/>
</dbReference>
<proteinExistence type="predicted"/>
<dbReference type="RefSeq" id="WP_091675094.1">
    <property type="nucleotide sequence ID" value="NZ_FOKG01000013.1"/>
</dbReference>
<dbReference type="InterPro" id="IPR050109">
    <property type="entry name" value="HTH-type_TetR-like_transc_reg"/>
</dbReference>
<dbReference type="SUPFAM" id="SSF46689">
    <property type="entry name" value="Homeodomain-like"/>
    <property type="match status" value="1"/>
</dbReference>
<organism evidence="7 8">
    <name type="scientific">Amycolatopsis marina</name>
    <dbReference type="NCBI Taxonomy" id="490629"/>
    <lineage>
        <taxon>Bacteria</taxon>
        <taxon>Bacillati</taxon>
        <taxon>Actinomycetota</taxon>
        <taxon>Actinomycetes</taxon>
        <taxon>Pseudonocardiales</taxon>
        <taxon>Pseudonocardiaceae</taxon>
        <taxon>Amycolatopsis</taxon>
    </lineage>
</organism>
<evidence type="ECO:0000313" key="8">
    <source>
        <dbReference type="Proteomes" id="UP000243799"/>
    </source>
</evidence>
<dbReference type="SUPFAM" id="SSF48498">
    <property type="entry name" value="Tetracyclin repressor-like, C-terminal domain"/>
    <property type="match status" value="1"/>
</dbReference>
<dbReference type="PRINTS" id="PR00455">
    <property type="entry name" value="HTHTETR"/>
</dbReference>
<feature type="domain" description="HTH tetR-type" evidence="6">
    <location>
        <begin position="1"/>
        <end position="60"/>
    </location>
</feature>
<dbReference type="InterPro" id="IPR001647">
    <property type="entry name" value="HTH_TetR"/>
</dbReference>
<evidence type="ECO:0000256" key="3">
    <source>
        <dbReference type="ARBA" id="ARBA00023125"/>
    </source>
</evidence>
<keyword evidence="2" id="KW-0805">Transcription regulation</keyword>
<dbReference type="InterPro" id="IPR009057">
    <property type="entry name" value="Homeodomain-like_sf"/>
</dbReference>
<dbReference type="PANTHER" id="PTHR30055">
    <property type="entry name" value="HTH-TYPE TRANSCRIPTIONAL REGULATOR RUTR"/>
    <property type="match status" value="1"/>
</dbReference>
<dbReference type="GO" id="GO:0003700">
    <property type="term" value="F:DNA-binding transcription factor activity"/>
    <property type="evidence" value="ECO:0007669"/>
    <property type="project" value="TreeGrafter"/>
</dbReference>
<keyword evidence="1" id="KW-0678">Repressor</keyword>
<accession>A0A1I1BEI0</accession>
<keyword evidence="3 5" id="KW-0238">DNA-binding</keyword>
<dbReference type="STRING" id="490629.SAMN05216266_113197"/>
<gene>
    <name evidence="7" type="ORF">SAMN05216266_113197</name>
</gene>
<reference evidence="8" key="1">
    <citation type="submission" date="2016-10" db="EMBL/GenBank/DDBJ databases">
        <authorList>
            <person name="Varghese N."/>
            <person name="Submissions S."/>
        </authorList>
    </citation>
    <scope>NUCLEOTIDE SEQUENCE [LARGE SCALE GENOMIC DNA]</scope>
    <source>
        <strain evidence="8">CGMCC 4.3568</strain>
    </source>
</reference>
<sequence>MDRSTIISAALEVLEEVGLDELTTRRLAARLQVKSPALYWHFRNKQELLDEMARSIQARQDLGPPRAGEQWRDWLVRRARERRDILLAHRDGARLIAGSSPGPGIAVMFDQELNALVLQGFTPVQAMRAITTLGSYITGFVLEEQARHGRDEPPPVDLDKARETPTLLAAIREGGPPDGPIAFEDGLALVLGGIEASLLNNDDTSSAR</sequence>
<evidence type="ECO:0000256" key="4">
    <source>
        <dbReference type="ARBA" id="ARBA00023163"/>
    </source>
</evidence>
<keyword evidence="4" id="KW-0804">Transcription</keyword>
<dbReference type="PROSITE" id="PS50977">
    <property type="entry name" value="HTH_TETR_2"/>
    <property type="match status" value="1"/>
</dbReference>
<dbReference type="GO" id="GO:0045892">
    <property type="term" value="P:negative regulation of DNA-templated transcription"/>
    <property type="evidence" value="ECO:0007669"/>
    <property type="project" value="InterPro"/>
</dbReference>
<evidence type="ECO:0000256" key="5">
    <source>
        <dbReference type="PROSITE-ProRule" id="PRU00335"/>
    </source>
</evidence>
<dbReference type="Pfam" id="PF00440">
    <property type="entry name" value="TetR_N"/>
    <property type="match status" value="1"/>
</dbReference>
<evidence type="ECO:0000256" key="2">
    <source>
        <dbReference type="ARBA" id="ARBA00023015"/>
    </source>
</evidence>
<dbReference type="AlphaFoldDB" id="A0A1I1BEI0"/>
<dbReference type="Pfam" id="PF02909">
    <property type="entry name" value="TetR_C_1"/>
    <property type="match status" value="1"/>
</dbReference>
<dbReference type="InterPro" id="IPR003012">
    <property type="entry name" value="Tet_transcr_reg_TetR"/>
</dbReference>
<dbReference type="Gene3D" id="1.10.10.60">
    <property type="entry name" value="Homeodomain-like"/>
    <property type="match status" value="1"/>
</dbReference>
<dbReference type="PRINTS" id="PR00400">
    <property type="entry name" value="TETREPRESSOR"/>
</dbReference>